<dbReference type="AlphaFoldDB" id="A0A6L5E7Q3"/>
<dbReference type="RefSeq" id="WP_152404224.1">
    <property type="nucleotide sequence ID" value="NZ_WHIY01000007.1"/>
</dbReference>
<accession>A0A6L5E7Q3</accession>
<dbReference type="EMBL" id="WHIY01000007">
    <property type="protein sequence ID" value="MPQ51454.1"/>
    <property type="molecule type" value="Genomic_DNA"/>
</dbReference>
<evidence type="ECO:0000256" key="1">
    <source>
        <dbReference type="SAM" id="SignalP"/>
    </source>
</evidence>
<keyword evidence="3" id="KW-1185">Reference proteome</keyword>
<evidence type="ECO:0008006" key="4">
    <source>
        <dbReference type="Google" id="ProtNLM"/>
    </source>
</evidence>
<proteinExistence type="predicted"/>
<evidence type="ECO:0000313" key="3">
    <source>
        <dbReference type="Proteomes" id="UP000475079"/>
    </source>
</evidence>
<feature type="signal peptide" evidence="1">
    <location>
        <begin position="1"/>
        <end position="23"/>
    </location>
</feature>
<protein>
    <recommendedName>
        <fullName evidence="4">DUF3828 domain-containing protein</fullName>
    </recommendedName>
</protein>
<comment type="caution">
    <text evidence="2">The sequence shown here is derived from an EMBL/GenBank/DDBJ whole genome shotgun (WGS) entry which is preliminary data.</text>
</comment>
<name>A0A6L5E7Q3_9ENTR</name>
<gene>
    <name evidence="2" type="ORF">GBB84_11110</name>
</gene>
<keyword evidence="1" id="KW-0732">Signal</keyword>
<reference evidence="2 3" key="1">
    <citation type="submission" date="2019-10" db="EMBL/GenBank/DDBJ databases">
        <title>Characterization of a new Citrobacter species.</title>
        <authorList>
            <person name="Goncalves Ribeiro T."/>
            <person name="Izdebski R."/>
            <person name="Urbanowicz P."/>
            <person name="Carmeli Y."/>
            <person name="Gniadkowski M."/>
            <person name="Peixe L."/>
        </authorList>
    </citation>
    <scope>NUCLEOTIDE SEQUENCE [LARGE SCALE GENOMIC DNA]</scope>
    <source>
        <strain evidence="2 3">NMI7905_11</strain>
    </source>
</reference>
<sequence length="152" mass="17904">MKHCFIALCLLLMGFLNIRYAIADTLNTPEEIVVSFQRDYKAWNDRSFALHQTQDDHNVMKYAQQRWDALLKKYTLPNYKGEPVAFGSDSSHDPNQEKILSVVVENNSAIVKTRFPQTYYSPEYEYHLIKQNQRWYLTQLYLVDDDGKYPGL</sequence>
<evidence type="ECO:0000313" key="2">
    <source>
        <dbReference type="EMBL" id="MPQ51454.1"/>
    </source>
</evidence>
<organism evidence="2 3">
    <name type="scientific">Citrobacter telavivensis</name>
    <dbReference type="NCBI Taxonomy" id="2653932"/>
    <lineage>
        <taxon>Bacteria</taxon>
        <taxon>Pseudomonadati</taxon>
        <taxon>Pseudomonadota</taxon>
        <taxon>Gammaproteobacteria</taxon>
        <taxon>Enterobacterales</taxon>
        <taxon>Enterobacteriaceae</taxon>
        <taxon>Citrobacter</taxon>
    </lineage>
</organism>
<feature type="chain" id="PRO_5026909453" description="DUF3828 domain-containing protein" evidence="1">
    <location>
        <begin position="24"/>
        <end position="152"/>
    </location>
</feature>
<dbReference type="Proteomes" id="UP000475079">
    <property type="component" value="Unassembled WGS sequence"/>
</dbReference>